<reference evidence="3" key="2">
    <citation type="submission" date="2013-09" db="EMBL/GenBank/DDBJ databases">
        <authorList>
            <person name="Wang G."/>
            <person name="Yang Y."/>
            <person name="Su Y."/>
        </authorList>
    </citation>
    <scope>NUCLEOTIDE SEQUENCE</scope>
    <source>
        <strain evidence="3">ATCC 39006</strain>
    </source>
</reference>
<dbReference type="KEGG" id="serq:CWC46_15460"/>
<dbReference type="EMBL" id="CP025085">
    <property type="protein sequence ID" value="AUH01090.1"/>
    <property type="molecule type" value="Genomic_DNA"/>
</dbReference>
<organism evidence="3 4">
    <name type="scientific">Serratia sp. (strain ATCC 39006)</name>
    <name type="common">Prodigiosinella confusarubida</name>
    <dbReference type="NCBI Taxonomy" id="104623"/>
    <lineage>
        <taxon>Bacteria</taxon>
        <taxon>Pseudomonadati</taxon>
        <taxon>Pseudomonadota</taxon>
        <taxon>Gammaproteobacteria</taxon>
        <taxon>Enterobacterales</taxon>
        <taxon>Pectobacteriaceae</taxon>
        <taxon>Prodigiosinella</taxon>
    </lineage>
</organism>
<evidence type="ECO:0000313" key="5">
    <source>
        <dbReference type="Proteomes" id="UP000233778"/>
    </source>
</evidence>
<accession>A0A2I5T937</accession>
<feature type="chain" id="PRO_5036041022" evidence="1">
    <location>
        <begin position="30"/>
        <end position="104"/>
    </location>
</feature>
<evidence type="ECO:0000313" key="4">
    <source>
        <dbReference type="Proteomes" id="UP000017700"/>
    </source>
</evidence>
<dbReference type="Proteomes" id="UP000233778">
    <property type="component" value="Chromosome"/>
</dbReference>
<name>A0A2I5T937_SERS3</name>
<feature type="signal peptide" evidence="1">
    <location>
        <begin position="1"/>
        <end position="29"/>
    </location>
</feature>
<sequence>MTMTTKTTAAALALALGTVLTMSASVAHAADKTGMKGMEKCFGVALKGKNDCKAGAGTTCAGTAKKDYQGNSWKLVPAGTCVTTASPTSPTGMGQLKAFTEKQA</sequence>
<reference evidence="2 5" key="3">
    <citation type="submission" date="2017-11" db="EMBL/GenBank/DDBJ databases">
        <title>Complete genome sequence of Serratia sp. ATCC 39006 LacA.</title>
        <authorList>
            <person name="Hampton H.G."/>
            <person name="Jackson S.A."/>
            <person name="Jauregui R."/>
            <person name="Poulter G.T.M."/>
            <person name="Salmond G.P.C."/>
            <person name="Fineran P.C."/>
        </authorList>
    </citation>
    <scope>NUCLEOTIDE SEQUENCE [LARGE SCALE GENOMIC DNA]</scope>
    <source>
        <strain evidence="2 5">ATCC 39006</strain>
    </source>
</reference>
<dbReference type="STRING" id="104623.Ser39006_02389"/>
<protein>
    <submittedName>
        <fullName evidence="3">DUF2282 domain-containing protein</fullName>
    </submittedName>
</protein>
<dbReference type="OrthoDB" id="1551288at2"/>
<keyword evidence="1" id="KW-0732">Signal</keyword>
<gene>
    <name evidence="2" type="ORF">CWC46_15460</name>
    <name evidence="3" type="ORF">Ser39006_015465</name>
</gene>
<keyword evidence="4" id="KW-1185">Reference proteome</keyword>
<dbReference type="Pfam" id="PF10048">
    <property type="entry name" value="DUF2282"/>
    <property type="match status" value="1"/>
</dbReference>
<dbReference type="Proteomes" id="UP000017700">
    <property type="component" value="Chromosome"/>
</dbReference>
<evidence type="ECO:0000313" key="2">
    <source>
        <dbReference type="EMBL" id="AUH01090.1"/>
    </source>
</evidence>
<evidence type="ECO:0000313" key="3">
    <source>
        <dbReference type="EMBL" id="AUH05411.1"/>
    </source>
</evidence>
<evidence type="ECO:0000256" key="1">
    <source>
        <dbReference type="SAM" id="SignalP"/>
    </source>
</evidence>
<dbReference type="AlphaFoldDB" id="A0A2I5T937"/>
<reference evidence="3 4" key="1">
    <citation type="journal article" date="2013" name="Genome Announc.">
        <title>Draft genome sequence of Serratia sp. strain ATCC 39006, a model bacterium for analysis of the biosynthesis and regulation of prodigiosin, a carbapenem, and gas vesicles.</title>
        <authorList>
            <person name="Fineran P.C."/>
            <person name="Iglesias Cans M.C."/>
            <person name="Ramsay J.P."/>
            <person name="Wilf N.M."/>
            <person name="Cossyleon D."/>
            <person name="McNeil M.B."/>
            <person name="Williamson N.R."/>
            <person name="Monson R.E."/>
            <person name="Becher S.A."/>
            <person name="Stanton J.A."/>
            <person name="Brugger K."/>
            <person name="Brown S.D."/>
            <person name="Salmond G.P."/>
        </authorList>
    </citation>
    <scope>NUCLEOTIDE SEQUENCE [LARGE SCALE GENOMIC DNA]</scope>
    <source>
        <strain evidence="3">ATCC 39006</strain>
        <strain evidence="4">ATCC 39006 / SC 11482</strain>
    </source>
</reference>
<dbReference type="InterPro" id="IPR018740">
    <property type="entry name" value="DUF2282_membr"/>
</dbReference>
<dbReference type="EMBL" id="CP025084">
    <property type="protein sequence ID" value="AUH05411.1"/>
    <property type="molecule type" value="Genomic_DNA"/>
</dbReference>
<dbReference type="KEGG" id="sera:Ser39006_015465"/>
<reference evidence="3" key="4">
    <citation type="submission" date="2017-11" db="EMBL/GenBank/DDBJ databases">
        <title>Complete genome sequence of Serratia sp. ATCC 39006.</title>
        <authorList>
            <person name="Hampton H.G."/>
            <person name="Jackson S.A."/>
            <person name="Jauregui R."/>
            <person name="Poulter G.T.M."/>
            <person name="Salmond G.P.C."/>
            <person name="Fineran P.C."/>
        </authorList>
    </citation>
    <scope>NUCLEOTIDE SEQUENCE</scope>
    <source>
        <strain evidence="3">ATCC 39006</strain>
    </source>
</reference>
<proteinExistence type="predicted"/>